<dbReference type="OrthoDB" id="3189065at2"/>
<dbReference type="SUPFAM" id="SSF51338">
    <property type="entry name" value="Composite domain of metallo-dependent hydrolases"/>
    <property type="match status" value="1"/>
</dbReference>
<dbReference type="EMBL" id="SNYN01000002">
    <property type="protein sequence ID" value="TDQ54450.1"/>
    <property type="molecule type" value="Genomic_DNA"/>
</dbReference>
<feature type="domain" description="Amidohydrolase-related" evidence="2">
    <location>
        <begin position="56"/>
        <end position="386"/>
    </location>
</feature>
<dbReference type="Proteomes" id="UP000295281">
    <property type="component" value="Unassembled WGS sequence"/>
</dbReference>
<evidence type="ECO:0000313" key="3">
    <source>
        <dbReference type="EMBL" id="TDQ54450.1"/>
    </source>
</evidence>
<gene>
    <name evidence="3" type="ORF">EV190_102284</name>
</gene>
<evidence type="ECO:0000313" key="4">
    <source>
        <dbReference type="Proteomes" id="UP000295281"/>
    </source>
</evidence>
<reference evidence="3 4" key="1">
    <citation type="submission" date="2019-03" db="EMBL/GenBank/DDBJ databases">
        <title>Genomic Encyclopedia of Type Strains, Phase IV (KMG-IV): sequencing the most valuable type-strain genomes for metagenomic binning, comparative biology and taxonomic classification.</title>
        <authorList>
            <person name="Goeker M."/>
        </authorList>
    </citation>
    <scope>NUCLEOTIDE SEQUENCE [LARGE SCALE GENOMIC DNA]</scope>
    <source>
        <strain evidence="3 4">DSM 46770</strain>
    </source>
</reference>
<dbReference type="CDD" id="cd01298">
    <property type="entry name" value="ATZ_TRZ_like"/>
    <property type="match status" value="1"/>
</dbReference>
<evidence type="ECO:0000256" key="1">
    <source>
        <dbReference type="ARBA" id="ARBA00022801"/>
    </source>
</evidence>
<sequence length="452" mass="47022">MSRTVVIDNAHVATVAGAEYPSGHVVAVDGRIDRVGAGPAPRLPGARYVDGTGCLATPGLVNTHHHLYQWATQGLFADSALFEWLAGSYELWRRLDAGVVADTTTAGLTWLALSGCTTASDHHYVFPEGRGDIVDAEVAAARAVGIRLDLARGSMDRGASRGGLPPDSVVEGLDEALEATADAVDAHHDASFGSMTRVAVAPCSPFTVSRDLMVETARLARDKGVRLHTHLAETADEERRCLAESGRTPVEYAEELGWLGPDVWLAHAVHLSDAAVDRVAATGTGVAHCPTSNARLGAGICRVTELLAAGATVGLGVDGPASSELTPLSGEMRQALLMARARKGPRALSAREALRIATVGGARCLGRDGEIGTLEPGRLADVALWRVDGFGRDVVDDPVVALVFGPAPPLELLLVGGETVVESGEPRTVTADAAALAGRRAHRALAGEADGR</sequence>
<dbReference type="GO" id="GO:0016810">
    <property type="term" value="F:hydrolase activity, acting on carbon-nitrogen (but not peptide) bonds"/>
    <property type="evidence" value="ECO:0007669"/>
    <property type="project" value="InterPro"/>
</dbReference>
<comment type="caution">
    <text evidence="3">The sequence shown here is derived from an EMBL/GenBank/DDBJ whole genome shotgun (WGS) entry which is preliminary data.</text>
</comment>
<accession>A0A4R6V327</accession>
<dbReference type="PANTHER" id="PTHR43794">
    <property type="entry name" value="AMINOHYDROLASE SSNA-RELATED"/>
    <property type="match status" value="1"/>
</dbReference>
<proteinExistence type="predicted"/>
<keyword evidence="4" id="KW-1185">Reference proteome</keyword>
<dbReference type="InterPro" id="IPR050287">
    <property type="entry name" value="MTA/SAH_deaminase"/>
</dbReference>
<dbReference type="AlphaFoldDB" id="A0A4R6V327"/>
<dbReference type="NCBIfam" id="NF006055">
    <property type="entry name" value="PRK08203.1"/>
    <property type="match status" value="1"/>
</dbReference>
<dbReference type="PANTHER" id="PTHR43794:SF11">
    <property type="entry name" value="AMIDOHYDROLASE-RELATED DOMAIN-CONTAINING PROTEIN"/>
    <property type="match status" value="1"/>
</dbReference>
<dbReference type="Gene3D" id="3.20.20.140">
    <property type="entry name" value="Metal-dependent hydrolases"/>
    <property type="match status" value="1"/>
</dbReference>
<dbReference type="SUPFAM" id="SSF51556">
    <property type="entry name" value="Metallo-dependent hydrolases"/>
    <property type="match status" value="1"/>
</dbReference>
<evidence type="ECO:0000259" key="2">
    <source>
        <dbReference type="Pfam" id="PF01979"/>
    </source>
</evidence>
<dbReference type="Gene3D" id="2.30.40.10">
    <property type="entry name" value="Urease, subunit C, domain 1"/>
    <property type="match status" value="1"/>
</dbReference>
<dbReference type="Pfam" id="PF01979">
    <property type="entry name" value="Amidohydro_1"/>
    <property type="match status" value="1"/>
</dbReference>
<dbReference type="InterPro" id="IPR011059">
    <property type="entry name" value="Metal-dep_hydrolase_composite"/>
</dbReference>
<keyword evidence="1 3" id="KW-0378">Hydrolase</keyword>
<dbReference type="InterPro" id="IPR006680">
    <property type="entry name" value="Amidohydro-rel"/>
</dbReference>
<organism evidence="3 4">
    <name type="scientific">Actinorugispora endophytica</name>
    <dbReference type="NCBI Taxonomy" id="1605990"/>
    <lineage>
        <taxon>Bacteria</taxon>
        <taxon>Bacillati</taxon>
        <taxon>Actinomycetota</taxon>
        <taxon>Actinomycetes</taxon>
        <taxon>Streptosporangiales</taxon>
        <taxon>Nocardiopsidaceae</taxon>
        <taxon>Actinorugispora</taxon>
    </lineage>
</organism>
<protein>
    <submittedName>
        <fullName evidence="3">Cytosine/adenosine deaminase-related metal-dependent hydrolase</fullName>
    </submittedName>
</protein>
<dbReference type="RefSeq" id="WP_133740413.1">
    <property type="nucleotide sequence ID" value="NZ_SNYN01000002.1"/>
</dbReference>
<name>A0A4R6V327_9ACTN</name>
<dbReference type="InterPro" id="IPR032466">
    <property type="entry name" value="Metal_Hydrolase"/>
</dbReference>